<feature type="non-terminal residue" evidence="2">
    <location>
        <position position="191"/>
    </location>
</feature>
<dbReference type="InterPro" id="IPR027417">
    <property type="entry name" value="P-loop_NTPase"/>
</dbReference>
<feature type="region of interest" description="Disordered" evidence="1">
    <location>
        <begin position="1"/>
        <end position="26"/>
    </location>
</feature>
<dbReference type="OrthoDB" id="432234at2759"/>
<sequence>MRQDVLDARDIEASQKKQQVPTELPVNDEPDRVKLVDKQYFMRKEFEVKDPMAKELIDSTVHQFSLNEAQERAFRIVANHAVQSCGEHLKMYLGGMAGTGKSQVIKALTHFFSERKESYRFMCMAPTGSAAALIGGSTYHSMLGFRTKDGSESLSTLMQVRAKLQNVEYIFLDEVSMVDCSSLYKICAKMC</sequence>
<dbReference type="PANTHER" id="PTHR47642">
    <property type="entry name" value="ATP-DEPENDENT DNA HELICASE"/>
    <property type="match status" value="1"/>
</dbReference>
<dbReference type="InterPro" id="IPR051055">
    <property type="entry name" value="PIF1_helicase"/>
</dbReference>
<dbReference type="EMBL" id="ML122293">
    <property type="protein sequence ID" value="RPD55788.1"/>
    <property type="molecule type" value="Genomic_DNA"/>
</dbReference>
<dbReference type="AlphaFoldDB" id="A0A5C2RXP8"/>
<dbReference type="Gene3D" id="3.40.50.300">
    <property type="entry name" value="P-loop containing nucleotide triphosphate hydrolases"/>
    <property type="match status" value="1"/>
</dbReference>
<name>A0A5C2RXP8_9APHY</name>
<proteinExistence type="predicted"/>
<dbReference type="Proteomes" id="UP000313359">
    <property type="component" value="Unassembled WGS sequence"/>
</dbReference>
<feature type="compositionally biased region" description="Basic and acidic residues" evidence="1">
    <location>
        <begin position="1"/>
        <end position="15"/>
    </location>
</feature>
<protein>
    <submittedName>
        <fullName evidence="2">Uncharacterized protein</fullName>
    </submittedName>
</protein>
<accession>A0A5C2RXP8</accession>
<evidence type="ECO:0000256" key="1">
    <source>
        <dbReference type="SAM" id="MobiDB-lite"/>
    </source>
</evidence>
<reference evidence="2" key="1">
    <citation type="journal article" date="2018" name="Genome Biol. Evol.">
        <title>Genomics and development of Lentinus tigrinus, a white-rot wood-decaying mushroom with dimorphic fruiting bodies.</title>
        <authorList>
            <person name="Wu B."/>
            <person name="Xu Z."/>
            <person name="Knudson A."/>
            <person name="Carlson A."/>
            <person name="Chen N."/>
            <person name="Kovaka S."/>
            <person name="LaButti K."/>
            <person name="Lipzen A."/>
            <person name="Pennachio C."/>
            <person name="Riley R."/>
            <person name="Schakwitz W."/>
            <person name="Umezawa K."/>
            <person name="Ohm R.A."/>
            <person name="Grigoriev I.V."/>
            <person name="Nagy L.G."/>
            <person name="Gibbons J."/>
            <person name="Hibbett D."/>
        </authorList>
    </citation>
    <scope>NUCLEOTIDE SEQUENCE [LARGE SCALE GENOMIC DNA]</scope>
    <source>
        <strain evidence="2">ALCF2SS1-6</strain>
    </source>
</reference>
<organism evidence="2 3">
    <name type="scientific">Lentinus tigrinus ALCF2SS1-6</name>
    <dbReference type="NCBI Taxonomy" id="1328759"/>
    <lineage>
        <taxon>Eukaryota</taxon>
        <taxon>Fungi</taxon>
        <taxon>Dikarya</taxon>
        <taxon>Basidiomycota</taxon>
        <taxon>Agaricomycotina</taxon>
        <taxon>Agaricomycetes</taxon>
        <taxon>Polyporales</taxon>
        <taxon>Polyporaceae</taxon>
        <taxon>Lentinus</taxon>
    </lineage>
</organism>
<evidence type="ECO:0000313" key="3">
    <source>
        <dbReference type="Proteomes" id="UP000313359"/>
    </source>
</evidence>
<dbReference type="Pfam" id="PF13245">
    <property type="entry name" value="AAA_19"/>
    <property type="match status" value="1"/>
</dbReference>
<evidence type="ECO:0000313" key="2">
    <source>
        <dbReference type="EMBL" id="RPD55788.1"/>
    </source>
</evidence>
<keyword evidence="3" id="KW-1185">Reference proteome</keyword>
<gene>
    <name evidence="2" type="ORF">L227DRAFT_509559</name>
</gene>
<dbReference type="SUPFAM" id="SSF52540">
    <property type="entry name" value="P-loop containing nucleoside triphosphate hydrolases"/>
    <property type="match status" value="1"/>
</dbReference>